<dbReference type="InterPro" id="IPR005119">
    <property type="entry name" value="LysR_subst-bd"/>
</dbReference>
<dbReference type="InterPro" id="IPR036388">
    <property type="entry name" value="WH-like_DNA-bd_sf"/>
</dbReference>
<dbReference type="EMBL" id="MCWU01000015">
    <property type="protein sequence ID" value="PMJ68049.1"/>
    <property type="molecule type" value="Genomic_DNA"/>
</dbReference>
<reference evidence="7" key="1">
    <citation type="submission" date="2016-07" db="EMBL/GenBank/DDBJ databases">
        <title>Nontailed viruses are major unrecognized killers of bacteria in the ocean.</title>
        <authorList>
            <person name="Kauffman K."/>
            <person name="Hussain F."/>
            <person name="Yang J."/>
            <person name="Arevalo P."/>
            <person name="Brown J."/>
            <person name="Cutler M."/>
            <person name="Kelly L."/>
            <person name="Polz M.F."/>
        </authorList>
    </citation>
    <scope>NUCLEOTIDE SEQUENCE [LARGE SCALE GENOMIC DNA]</scope>
    <source>
        <strain evidence="7">10N.261.55.E11</strain>
    </source>
</reference>
<dbReference type="Pfam" id="PF00126">
    <property type="entry name" value="HTH_1"/>
    <property type="match status" value="1"/>
</dbReference>
<dbReference type="Proteomes" id="UP000235330">
    <property type="component" value="Unassembled WGS sequence"/>
</dbReference>
<evidence type="ECO:0000256" key="4">
    <source>
        <dbReference type="ARBA" id="ARBA00023163"/>
    </source>
</evidence>
<dbReference type="Gene3D" id="3.40.190.10">
    <property type="entry name" value="Periplasmic binding protein-like II"/>
    <property type="match status" value="2"/>
</dbReference>
<gene>
    <name evidence="6" type="ORF">BCU17_15575</name>
</gene>
<dbReference type="InterPro" id="IPR058163">
    <property type="entry name" value="LysR-type_TF_proteobact-type"/>
</dbReference>
<dbReference type="PROSITE" id="PS50931">
    <property type="entry name" value="HTH_LYSR"/>
    <property type="match status" value="1"/>
</dbReference>
<evidence type="ECO:0000256" key="2">
    <source>
        <dbReference type="ARBA" id="ARBA00023015"/>
    </source>
</evidence>
<name>A0A2N7FFH2_VIBSP</name>
<comment type="similarity">
    <text evidence="1">Belongs to the LysR transcriptional regulatory family.</text>
</comment>
<evidence type="ECO:0000256" key="3">
    <source>
        <dbReference type="ARBA" id="ARBA00023125"/>
    </source>
</evidence>
<comment type="caution">
    <text evidence="6">The sequence shown here is derived from an EMBL/GenBank/DDBJ whole genome shotgun (WGS) entry which is preliminary data.</text>
</comment>
<keyword evidence="4" id="KW-0804">Transcription</keyword>
<dbReference type="SUPFAM" id="SSF53850">
    <property type="entry name" value="Periplasmic binding protein-like II"/>
    <property type="match status" value="1"/>
</dbReference>
<dbReference type="SUPFAM" id="SSF46785">
    <property type="entry name" value="Winged helix' DNA-binding domain"/>
    <property type="match status" value="1"/>
</dbReference>
<dbReference type="FunFam" id="1.10.10.10:FF:000001">
    <property type="entry name" value="LysR family transcriptional regulator"/>
    <property type="match status" value="1"/>
</dbReference>
<sequence length="297" mass="33934">MSSITNQQQQLSLLHTFSVAARHLSFTKAAEELFLTQGGVSQRIKKLEMQLQFNLFIRKTRKLELTPEGQRVLRVLNSSFESIFSTLSDIQTGELTGSLHIATSPYFASAWLIPRLPSLRQQYPNLSIKLQTKQNQSDFQFEPYDVAIFYSQGRYPNHFSERLFSGKRTPVCSVNYATEHGLHNGLSALPDVNFIHRGDTGAWQYWLDEMHIDIDCKKRCDFYSDNRLAMEAAELSLGVFLARYEFALPLIQAGRLVAPFPHIESGKGYDLVCPKGMETRVKFQAFSRWVHSELDNG</sequence>
<evidence type="ECO:0000313" key="6">
    <source>
        <dbReference type="EMBL" id="PMJ68049.1"/>
    </source>
</evidence>
<dbReference type="RefSeq" id="WP_016799702.1">
    <property type="nucleotide sequence ID" value="NZ_CAWNSM010000015.1"/>
</dbReference>
<dbReference type="GO" id="GO:0006351">
    <property type="term" value="P:DNA-templated transcription"/>
    <property type="evidence" value="ECO:0007669"/>
    <property type="project" value="TreeGrafter"/>
</dbReference>
<dbReference type="GO" id="GO:0003700">
    <property type="term" value="F:DNA-binding transcription factor activity"/>
    <property type="evidence" value="ECO:0007669"/>
    <property type="project" value="InterPro"/>
</dbReference>
<keyword evidence="2" id="KW-0805">Transcription regulation</keyword>
<dbReference type="CDD" id="cd08432">
    <property type="entry name" value="PBP2_GcdR_TrpI_HvrB_AmpR_like"/>
    <property type="match status" value="1"/>
</dbReference>
<dbReference type="Gene3D" id="1.10.10.10">
    <property type="entry name" value="Winged helix-like DNA-binding domain superfamily/Winged helix DNA-binding domain"/>
    <property type="match status" value="1"/>
</dbReference>
<dbReference type="AlphaFoldDB" id="A0A2N7FFH2"/>
<accession>A0A2N7FFH2</accession>
<evidence type="ECO:0000313" key="7">
    <source>
        <dbReference type="Proteomes" id="UP000235330"/>
    </source>
</evidence>
<organism evidence="6 7">
    <name type="scientific">Vibrio splendidus</name>
    <dbReference type="NCBI Taxonomy" id="29497"/>
    <lineage>
        <taxon>Bacteria</taxon>
        <taxon>Pseudomonadati</taxon>
        <taxon>Pseudomonadota</taxon>
        <taxon>Gammaproteobacteria</taxon>
        <taxon>Vibrionales</taxon>
        <taxon>Vibrionaceae</taxon>
        <taxon>Vibrio</taxon>
    </lineage>
</organism>
<dbReference type="InterPro" id="IPR036390">
    <property type="entry name" value="WH_DNA-bd_sf"/>
</dbReference>
<dbReference type="GO" id="GO:0043565">
    <property type="term" value="F:sequence-specific DNA binding"/>
    <property type="evidence" value="ECO:0007669"/>
    <property type="project" value="TreeGrafter"/>
</dbReference>
<protein>
    <submittedName>
        <fullName evidence="6">Transcriptional regulator</fullName>
    </submittedName>
</protein>
<proteinExistence type="inferred from homology"/>
<evidence type="ECO:0000259" key="5">
    <source>
        <dbReference type="PROSITE" id="PS50931"/>
    </source>
</evidence>
<dbReference type="PRINTS" id="PR00039">
    <property type="entry name" value="HTHLYSR"/>
</dbReference>
<dbReference type="InterPro" id="IPR000847">
    <property type="entry name" value="LysR_HTH_N"/>
</dbReference>
<dbReference type="PANTHER" id="PTHR30537">
    <property type="entry name" value="HTH-TYPE TRANSCRIPTIONAL REGULATOR"/>
    <property type="match status" value="1"/>
</dbReference>
<keyword evidence="3" id="KW-0238">DNA-binding</keyword>
<evidence type="ECO:0000256" key="1">
    <source>
        <dbReference type="ARBA" id="ARBA00009437"/>
    </source>
</evidence>
<dbReference type="Pfam" id="PF03466">
    <property type="entry name" value="LysR_substrate"/>
    <property type="match status" value="1"/>
</dbReference>
<dbReference type="PANTHER" id="PTHR30537:SF32">
    <property type="entry name" value="HTH-TYPE TRANSCRIPTIONAL REGULATOR DSDC"/>
    <property type="match status" value="1"/>
</dbReference>
<feature type="domain" description="HTH lysR-type" evidence="5">
    <location>
        <begin position="9"/>
        <end position="66"/>
    </location>
</feature>